<feature type="region of interest" description="Disordered" evidence="1">
    <location>
        <begin position="26"/>
        <end position="72"/>
    </location>
</feature>
<feature type="non-terminal residue" evidence="2">
    <location>
        <position position="1"/>
    </location>
</feature>
<dbReference type="AlphaFoldDB" id="A0A699XTQ4"/>
<comment type="caution">
    <text evidence="2">The sequence shown here is derived from an EMBL/GenBank/DDBJ whole genome shotgun (WGS) entry which is preliminary data.</text>
</comment>
<evidence type="ECO:0000313" key="2">
    <source>
        <dbReference type="EMBL" id="GFD61760.1"/>
    </source>
</evidence>
<accession>A0A699XTQ4</accession>
<gene>
    <name evidence="2" type="ORF">Tci_933729</name>
</gene>
<reference evidence="2" key="1">
    <citation type="journal article" date="2019" name="Sci. Rep.">
        <title>Draft genome of Tanacetum cinerariifolium, the natural source of mosquito coil.</title>
        <authorList>
            <person name="Yamashiro T."/>
            <person name="Shiraishi A."/>
            <person name="Satake H."/>
            <person name="Nakayama K."/>
        </authorList>
    </citation>
    <scope>NUCLEOTIDE SEQUENCE</scope>
</reference>
<protein>
    <submittedName>
        <fullName evidence="2">Uncharacterized protein</fullName>
    </submittedName>
</protein>
<dbReference type="EMBL" id="BKCJ011900558">
    <property type="protein sequence ID" value="GFD61760.1"/>
    <property type="molecule type" value="Genomic_DNA"/>
</dbReference>
<name>A0A699XTQ4_TANCI</name>
<feature type="non-terminal residue" evidence="2">
    <location>
        <position position="72"/>
    </location>
</feature>
<evidence type="ECO:0000256" key="1">
    <source>
        <dbReference type="SAM" id="MobiDB-lite"/>
    </source>
</evidence>
<feature type="compositionally biased region" description="Low complexity" evidence="1">
    <location>
        <begin position="62"/>
        <end position="72"/>
    </location>
</feature>
<organism evidence="2">
    <name type="scientific">Tanacetum cinerariifolium</name>
    <name type="common">Dalmatian daisy</name>
    <name type="synonym">Chrysanthemum cinerariifolium</name>
    <dbReference type="NCBI Taxonomy" id="118510"/>
    <lineage>
        <taxon>Eukaryota</taxon>
        <taxon>Viridiplantae</taxon>
        <taxon>Streptophyta</taxon>
        <taxon>Embryophyta</taxon>
        <taxon>Tracheophyta</taxon>
        <taxon>Spermatophyta</taxon>
        <taxon>Magnoliopsida</taxon>
        <taxon>eudicotyledons</taxon>
        <taxon>Gunneridae</taxon>
        <taxon>Pentapetalae</taxon>
        <taxon>asterids</taxon>
        <taxon>campanulids</taxon>
        <taxon>Asterales</taxon>
        <taxon>Asteraceae</taxon>
        <taxon>Asteroideae</taxon>
        <taxon>Anthemideae</taxon>
        <taxon>Anthemidinae</taxon>
        <taxon>Tanacetum</taxon>
    </lineage>
</organism>
<sequence>RQHHAAGELRHAPVLLKWPLWSAEAGVRGTPPRGCGRGDRQGGMPDGGRGMDRRASGNAQHRLTALRRAATA</sequence>
<proteinExistence type="predicted"/>